<evidence type="ECO:0000256" key="12">
    <source>
        <dbReference type="HAMAP-Rule" id="MF_00952"/>
    </source>
</evidence>
<feature type="site" description="Interaction with DNA" evidence="12">
    <location>
        <position position="515"/>
    </location>
</feature>
<feature type="site" description="Interaction with DNA" evidence="12">
    <location>
        <position position="328"/>
    </location>
</feature>
<feature type="domain" description="Topo IA-type catalytic" evidence="15">
    <location>
        <begin position="155"/>
        <end position="581"/>
    </location>
</feature>
<dbReference type="GO" id="GO:0003917">
    <property type="term" value="F:DNA topoisomerase type I (single strand cut, ATP-independent) activity"/>
    <property type="evidence" value="ECO:0007669"/>
    <property type="project" value="UniProtKB-UniRule"/>
</dbReference>
<dbReference type="Gene3D" id="3.30.65.10">
    <property type="entry name" value="Bacterial Topoisomerase I, domain 1"/>
    <property type="match status" value="1"/>
</dbReference>
<dbReference type="PROSITE" id="PS00396">
    <property type="entry name" value="TOPO_IA_1"/>
    <property type="match status" value="1"/>
</dbReference>
<keyword evidence="11 12" id="KW-0413">Isomerase</keyword>
<keyword evidence="7" id="KW-0862">Zinc</keyword>
<dbReference type="GO" id="GO:0005694">
    <property type="term" value="C:chromosome"/>
    <property type="evidence" value="ECO:0007669"/>
    <property type="project" value="InterPro"/>
</dbReference>
<dbReference type="Pfam" id="PF01751">
    <property type="entry name" value="Toprim"/>
    <property type="match status" value="1"/>
</dbReference>
<dbReference type="Proteomes" id="UP000053621">
    <property type="component" value="Unassembled WGS sequence"/>
</dbReference>
<dbReference type="PRINTS" id="PR00417">
    <property type="entry name" value="PRTPISMRASEI"/>
</dbReference>
<feature type="domain" description="Toprim" evidence="14">
    <location>
        <begin position="5"/>
        <end position="140"/>
    </location>
</feature>
<dbReference type="AlphaFoldDB" id="A0A2P4NKH8"/>
<evidence type="ECO:0000256" key="9">
    <source>
        <dbReference type="ARBA" id="ARBA00023029"/>
    </source>
</evidence>
<evidence type="ECO:0000256" key="8">
    <source>
        <dbReference type="ARBA" id="ARBA00022842"/>
    </source>
</evidence>
<comment type="function">
    <text evidence="12">Releases the supercoiling and torsional tension of DNA, which is introduced during the DNA replication and transcription, by transiently cleaving and rejoining one strand of the DNA duplex. Introduces a single-strand break via transesterification at a target site in duplex DNA. The scissile phosphodiester is attacked by the catalytic tyrosine of the enzyme, resulting in the formation of a DNA-(5'-phosphotyrosyl)-enzyme intermediate and the expulsion of a 3'-OH DNA strand. The free DNA strand then undergoes passage around the unbroken strand, thus removing DNA supercoils. Finally, in the religation step, the DNA 3'-OH attacks the covalent intermediate to expel the active-site tyrosine and restore the DNA phosphodiester backbone.</text>
</comment>
<dbReference type="GO" id="GO:0006310">
    <property type="term" value="P:DNA recombination"/>
    <property type="evidence" value="ECO:0007669"/>
    <property type="project" value="TreeGrafter"/>
</dbReference>
<keyword evidence="17" id="KW-1185">Reference proteome</keyword>
<keyword evidence="5" id="KW-0677">Repeat</keyword>
<evidence type="ECO:0000313" key="17">
    <source>
        <dbReference type="Proteomes" id="UP000053621"/>
    </source>
</evidence>
<keyword evidence="9 12" id="KW-0799">Topoisomerase</keyword>
<dbReference type="InterPro" id="IPR003601">
    <property type="entry name" value="Topo_IA_2"/>
</dbReference>
<keyword evidence="4" id="KW-0479">Metal-binding</keyword>
<dbReference type="OrthoDB" id="30963at2157"/>
<feature type="active site" description="O-(5'-phospho-DNA)-tyrosine intermediate" evidence="12">
    <location>
        <position position="326"/>
    </location>
</feature>
<dbReference type="HAMAP" id="MF_00952">
    <property type="entry name" value="Topoisom_1_prok"/>
    <property type="match status" value="1"/>
</dbReference>
<dbReference type="FunFam" id="1.10.290.10:FF:000003">
    <property type="entry name" value="DNA topoisomerase"/>
    <property type="match status" value="1"/>
</dbReference>
<evidence type="ECO:0000256" key="4">
    <source>
        <dbReference type="ARBA" id="ARBA00022723"/>
    </source>
</evidence>
<dbReference type="NCBIfam" id="NF005555">
    <property type="entry name" value="PRK07220.1"/>
    <property type="match status" value="1"/>
</dbReference>
<evidence type="ECO:0000259" key="15">
    <source>
        <dbReference type="PROSITE" id="PS52039"/>
    </source>
</evidence>
<evidence type="ECO:0000256" key="7">
    <source>
        <dbReference type="ARBA" id="ARBA00022833"/>
    </source>
</evidence>
<feature type="region of interest" description="Interaction with DNA" evidence="12">
    <location>
        <begin position="193"/>
        <end position="198"/>
    </location>
</feature>
<dbReference type="InterPro" id="IPR006171">
    <property type="entry name" value="TOPRIM_dom"/>
</dbReference>
<dbReference type="SMART" id="SM00493">
    <property type="entry name" value="TOPRIM"/>
    <property type="match status" value="1"/>
</dbReference>
<dbReference type="SMART" id="SM00436">
    <property type="entry name" value="TOP1Bc"/>
    <property type="match status" value="1"/>
</dbReference>
<protein>
    <recommendedName>
        <fullName evidence="12">DNA topoisomerase 1</fullName>
        <ecNumber evidence="12">5.6.2.1</ecNumber>
    </recommendedName>
    <alternativeName>
        <fullName evidence="12">DNA topoisomerase I</fullName>
    </alternativeName>
</protein>
<evidence type="ECO:0000256" key="2">
    <source>
        <dbReference type="ARBA" id="ARBA00001946"/>
    </source>
</evidence>
<evidence type="ECO:0000256" key="11">
    <source>
        <dbReference type="ARBA" id="ARBA00023235"/>
    </source>
</evidence>
<dbReference type="InterPro" id="IPR028612">
    <property type="entry name" value="Topoisom_1_IA"/>
</dbReference>
<dbReference type="InterPro" id="IPR034144">
    <property type="entry name" value="TOPRIM_TopoIII"/>
</dbReference>
<dbReference type="Pfam" id="PF14520">
    <property type="entry name" value="HHH_5"/>
    <property type="match status" value="1"/>
</dbReference>
<keyword evidence="10 12" id="KW-0238">DNA-binding</keyword>
<comment type="caution">
    <text evidence="16">The sequence shown here is derived from an EMBL/GenBank/DDBJ whole genome shotgun (WGS) entry which is preliminary data.</text>
</comment>
<dbReference type="InterPro" id="IPR013825">
    <property type="entry name" value="Topo_IA_cen_sub2"/>
</dbReference>
<evidence type="ECO:0000256" key="6">
    <source>
        <dbReference type="ARBA" id="ARBA00022771"/>
    </source>
</evidence>
<dbReference type="RefSeq" id="WP_058568467.1">
    <property type="nucleotide sequence ID" value="NZ_LOPW02000022.1"/>
</dbReference>
<proteinExistence type="inferred from homology"/>
<name>A0A2P4NKH8_9EURY</name>
<comment type="cofactor">
    <cofactor evidence="2">
        <name>Mg(2+)</name>
        <dbReference type="ChEBI" id="CHEBI:18420"/>
    </cofactor>
</comment>
<dbReference type="Gene3D" id="2.70.20.10">
    <property type="entry name" value="Topoisomerase I, domain 3"/>
    <property type="match status" value="1"/>
</dbReference>
<dbReference type="Gene3D" id="1.10.150.20">
    <property type="entry name" value="5' to 3' exonuclease, C-terminal subdomain"/>
    <property type="match status" value="1"/>
</dbReference>
<feature type="compositionally biased region" description="Acidic residues" evidence="13">
    <location>
        <begin position="359"/>
        <end position="374"/>
    </location>
</feature>
<sequence length="840" mass="93654">MSRGPELIITEKDNAARRIADILSGETASAERMNGVNVYKWGGKRCIGLSGHVVGVDFPPEYNDWRDVEPVELIGAPVEKHPTQENIVAALRRLARRAGTVTIATDYDREGELIGKEAYELVRDVNEDVPVDRVRFSSITKREVTEAFENPDDLDFNLAAAGEARQIIDLVWGAALTRFLSLSARQLGNDFISVGRVQGPTLKLIVDREREIEAFDPEDYWELFSKLTKDANGDAESFEAQYFYLDDDGTEAERVWNEADAEEAYQTLLGVEAAEVASVNRRTRTDTPPAPFNTTQFIRAAGSIGYSAQRAMSIAEDLYTAGYITYPRTDNTVYPDDLDPRELLGAFEGDRRFKEDAESLLEQEEIEPTEGDNETTDHPPIHPTGELPSASDLTEDEWDVYELVVRRFFATVAEDAVWEHLRVVAEVEGLSLKANGKRLLEAGYHDVYPYFNSSESFVPDVEEGESLVLSDTHLDAKQTQPPRRYGQSRLIETMEQMGIGTKATRHDVIQKLYDRGYIESDPPRPTRLARAVVEASEDFAKLIVSEEMTSQLESDMLAIARGEATLEDVTEESKEMLQDVFEGLMESREELGKQLQDSLKADKTVGTCPECGGDLVVRKSRRGSYFIGCDSYPDCTYTLPLPSTGKPLIMEDSCEDHDLHHIKMLAGRKTFVHGCPLCKAEEADEEDDLVIGTCPECGEEHDGELAIKRLRSGSRLVGCTRYPDCDYSLPLPRRGDIEVTDESCEEHDLPELRITYEGDREPWELGCPICNYREYQAQQNGEGGSDLESISGIGAKTAEKLKDAGIEDVKTLKASEPDDIAAKVEGVGADTVRKWQTAAD</sequence>
<dbReference type="GO" id="GO:0003677">
    <property type="term" value="F:DNA binding"/>
    <property type="evidence" value="ECO:0007669"/>
    <property type="project" value="UniProtKB-KW"/>
</dbReference>
<comment type="catalytic activity">
    <reaction evidence="1 12">
        <text>ATP-independent breakage of single-stranded DNA, followed by passage and rejoining.</text>
        <dbReference type="EC" id="5.6.2.1"/>
    </reaction>
</comment>
<dbReference type="Gene3D" id="1.10.460.10">
    <property type="entry name" value="Topoisomerase I, domain 2"/>
    <property type="match status" value="1"/>
</dbReference>
<dbReference type="GO" id="GO:0006265">
    <property type="term" value="P:DNA topological change"/>
    <property type="evidence" value="ECO:0007669"/>
    <property type="project" value="UniProtKB-UniRule"/>
</dbReference>
<feature type="site" description="Interaction with DNA" evidence="12">
    <location>
        <position position="52"/>
    </location>
</feature>
<dbReference type="GO" id="GO:0006281">
    <property type="term" value="P:DNA repair"/>
    <property type="evidence" value="ECO:0007669"/>
    <property type="project" value="TreeGrafter"/>
</dbReference>
<dbReference type="InterPro" id="IPR003602">
    <property type="entry name" value="Topo_IA_DNA-bd_dom"/>
</dbReference>
<dbReference type="EMBL" id="LOPW02000022">
    <property type="protein sequence ID" value="POG53644.1"/>
    <property type="molecule type" value="Genomic_DNA"/>
</dbReference>
<accession>A0A2P4NKH8</accession>
<evidence type="ECO:0000256" key="1">
    <source>
        <dbReference type="ARBA" id="ARBA00000213"/>
    </source>
</evidence>
<keyword evidence="8" id="KW-0460">Magnesium</keyword>
<evidence type="ECO:0000256" key="13">
    <source>
        <dbReference type="SAM" id="MobiDB-lite"/>
    </source>
</evidence>
<gene>
    <name evidence="12" type="primary">topA</name>
    <name evidence="16" type="ORF">AUR65_017825</name>
</gene>
<dbReference type="EC" id="5.6.2.1" evidence="12"/>
<evidence type="ECO:0000259" key="14">
    <source>
        <dbReference type="PROSITE" id="PS50880"/>
    </source>
</evidence>
<evidence type="ECO:0000256" key="3">
    <source>
        <dbReference type="ARBA" id="ARBA00009446"/>
    </source>
</evidence>
<organism evidence="16 17">
    <name type="scientific">Haloferax marisrubri</name>
    <dbReference type="NCBI Taxonomy" id="1544719"/>
    <lineage>
        <taxon>Archaea</taxon>
        <taxon>Methanobacteriati</taxon>
        <taxon>Methanobacteriota</taxon>
        <taxon>Stenosarchaea group</taxon>
        <taxon>Halobacteria</taxon>
        <taxon>Halobacteriales</taxon>
        <taxon>Haloferacaceae</taxon>
        <taxon>Haloferax</taxon>
    </lineage>
</organism>
<feature type="region of interest" description="Disordered" evidence="13">
    <location>
        <begin position="359"/>
        <end position="392"/>
    </location>
</feature>
<dbReference type="InterPro" id="IPR013498">
    <property type="entry name" value="Topo_IA_Znf"/>
</dbReference>
<dbReference type="InterPro" id="IPR023406">
    <property type="entry name" value="Topo_IA_AS"/>
</dbReference>
<comment type="similarity">
    <text evidence="3 12">Belongs to the type IA topoisomerase family.</text>
</comment>
<feature type="site" description="Interaction with DNA" evidence="12">
    <location>
        <position position="165"/>
    </location>
</feature>
<dbReference type="Pfam" id="PF01131">
    <property type="entry name" value="Topoisom_bac"/>
    <property type="match status" value="1"/>
</dbReference>
<dbReference type="PROSITE" id="PS50880">
    <property type="entry name" value="TOPRIM"/>
    <property type="match status" value="1"/>
</dbReference>
<dbReference type="InterPro" id="IPR013497">
    <property type="entry name" value="Topo_IA_cen"/>
</dbReference>
<dbReference type="SMART" id="SM00437">
    <property type="entry name" value="TOP1Ac"/>
    <property type="match status" value="1"/>
</dbReference>
<evidence type="ECO:0000256" key="10">
    <source>
        <dbReference type="ARBA" id="ARBA00023125"/>
    </source>
</evidence>
<evidence type="ECO:0000313" key="16">
    <source>
        <dbReference type="EMBL" id="POG53644.1"/>
    </source>
</evidence>
<dbReference type="InterPro" id="IPR013826">
    <property type="entry name" value="Topo_IA_cen_sub3"/>
</dbReference>
<dbReference type="InterPro" id="IPR000380">
    <property type="entry name" value="Topo_IA"/>
</dbReference>
<dbReference type="Pfam" id="PF01396">
    <property type="entry name" value="Zn_ribbon_Top1"/>
    <property type="match status" value="2"/>
</dbReference>
<dbReference type="PROSITE" id="PS52039">
    <property type="entry name" value="TOPO_IA_2"/>
    <property type="match status" value="1"/>
</dbReference>
<dbReference type="InterPro" id="IPR023405">
    <property type="entry name" value="Topo_IA_core_domain"/>
</dbReference>
<dbReference type="PANTHER" id="PTHR11390">
    <property type="entry name" value="PROKARYOTIC DNA TOPOISOMERASE"/>
    <property type="match status" value="1"/>
</dbReference>
<dbReference type="InterPro" id="IPR013824">
    <property type="entry name" value="Topo_IA_cen_sub1"/>
</dbReference>
<evidence type="ECO:0000256" key="5">
    <source>
        <dbReference type="ARBA" id="ARBA00022737"/>
    </source>
</evidence>
<dbReference type="PANTHER" id="PTHR11390:SF26">
    <property type="entry name" value="DNA TOPOISOMERASE 1"/>
    <property type="match status" value="1"/>
</dbReference>
<dbReference type="SUPFAM" id="SSF56712">
    <property type="entry name" value="Prokaryotic type I DNA topoisomerase"/>
    <property type="match status" value="1"/>
</dbReference>
<dbReference type="CDD" id="cd03362">
    <property type="entry name" value="TOPRIM_TopoIA_TopoIII"/>
    <property type="match status" value="1"/>
</dbReference>
<comment type="caution">
    <text evidence="12">Lacks conserved residue(s) required for the propagation of feature annotation.</text>
</comment>
<dbReference type="Gene3D" id="1.10.290.10">
    <property type="entry name" value="Topoisomerase I, domain 4"/>
    <property type="match status" value="1"/>
</dbReference>
<dbReference type="GO" id="GO:0008270">
    <property type="term" value="F:zinc ion binding"/>
    <property type="evidence" value="ECO:0007669"/>
    <property type="project" value="UniProtKB-KW"/>
</dbReference>
<reference evidence="16" key="1">
    <citation type="submission" date="2017-08" db="EMBL/GenBank/DDBJ databases">
        <title>Haloferax marisrubri sp. nov., isolated from the Discovery deep brine-seawater interface in the Red Sea.</title>
        <authorList>
            <person name="Zhang G."/>
            <person name="Stingl U."/>
        </authorList>
    </citation>
    <scope>NUCLEOTIDE SEQUENCE [LARGE SCALE GENOMIC DNA]</scope>
    <source>
        <strain evidence="16">SB3</strain>
    </source>
</reference>
<dbReference type="Gene3D" id="3.40.50.140">
    <property type="match status" value="1"/>
</dbReference>
<keyword evidence="6" id="KW-0863">Zinc-finger</keyword>
<dbReference type="CDD" id="cd00186">
    <property type="entry name" value="TOP1Ac"/>
    <property type="match status" value="1"/>
</dbReference>
<comment type="subunit">
    <text evidence="12">Monomer.</text>
</comment>
<feature type="site" description="Interaction with DNA" evidence="12">
    <location>
        <position position="169"/>
    </location>
</feature>